<dbReference type="Gene3D" id="2.20.80.10">
    <property type="entry name" value="Lipovitellin-phosvitin complex, chain A, domain 4"/>
    <property type="match status" value="1"/>
</dbReference>
<dbReference type="EMBL" id="JBHFQA010000012">
    <property type="protein sequence ID" value="KAL2090118.1"/>
    <property type="molecule type" value="Genomic_DNA"/>
</dbReference>
<keyword evidence="1" id="KW-0597">Phosphoprotein</keyword>
<evidence type="ECO:0000256" key="8">
    <source>
        <dbReference type="SAM" id="SignalP"/>
    </source>
</evidence>
<dbReference type="InterPro" id="IPR001747">
    <property type="entry name" value="Vitellogenin_N"/>
</dbReference>
<comment type="caution">
    <text evidence="6">Lacks conserved residue(s) required for the propagation of feature annotation.</text>
</comment>
<evidence type="ECO:0000256" key="6">
    <source>
        <dbReference type="PROSITE-ProRule" id="PRU00557"/>
    </source>
</evidence>
<dbReference type="InterPro" id="IPR050733">
    <property type="entry name" value="Vitellogenin/Apolipophorin"/>
</dbReference>
<evidence type="ECO:0000256" key="3">
    <source>
        <dbReference type="ARBA" id="ARBA00022761"/>
    </source>
</evidence>
<keyword evidence="3" id="KW-0758">Storage protein</keyword>
<dbReference type="Pfam" id="PF01347">
    <property type="entry name" value="Vitellogenin_N"/>
    <property type="match status" value="1"/>
</dbReference>
<dbReference type="Gene3D" id="2.20.90.10">
    <property type="entry name" value="Vitellinogen, beta-sheet shell domain"/>
    <property type="match status" value="1"/>
</dbReference>
<evidence type="ECO:0000256" key="5">
    <source>
        <dbReference type="ARBA" id="ARBA00023180"/>
    </source>
</evidence>
<dbReference type="Pfam" id="PF09175">
    <property type="entry name" value="Vit_b-sht_shell"/>
    <property type="match status" value="1"/>
</dbReference>
<dbReference type="InterPro" id="IPR015255">
    <property type="entry name" value="Vitellinogen_open_b-sht"/>
</dbReference>
<feature type="compositionally biased region" description="Low complexity" evidence="7">
    <location>
        <begin position="1084"/>
        <end position="1118"/>
    </location>
</feature>
<comment type="caution">
    <text evidence="11">The sequence shown here is derived from an EMBL/GenBank/DDBJ whole genome shotgun (WGS) entry which is preliminary data.</text>
</comment>
<accession>A0ABD1JTC8</accession>
<evidence type="ECO:0000256" key="4">
    <source>
        <dbReference type="ARBA" id="ARBA00023157"/>
    </source>
</evidence>
<feature type="disulfide bond" evidence="6">
    <location>
        <begin position="204"/>
        <end position="207"/>
    </location>
</feature>
<evidence type="ECO:0000256" key="2">
    <source>
        <dbReference type="ARBA" id="ARBA00022729"/>
    </source>
</evidence>
<dbReference type="SMART" id="SM00216">
    <property type="entry name" value="VWD"/>
    <property type="match status" value="1"/>
</dbReference>
<sequence>MRVLLLGLAIALVAGQHVNIAPAFAAGKTYVYKYEALLLGGLPVEGLARAGLKVNSKVIISAAADNIFLLKLADPEIFEYAGVWPKDPFVPAAKLTAALASQLLIPIKFEYANGVVGRIFAPAAVSATVLNVHRGILNILQLNLKKTQNVYELQEAGAQGVCKTHYVISENVKAERIVVTKSKDLTNCQERVIKDMGLAYLETCAECQLKSKRMSGAATYSYIIKPSATGALITEATVREIHQVTPVAEMGGAAEMEAKQTLALIEFDNTPILHSNIDYVARGSIQYEFATEILQTPIQLIKISNPLSQAVELLHLLVANSVPKVHENAPWKFIELIQILRVATLENIEAIWAQFRARPEYRRFILDTIPVVGTPAAVRFIKEKFLAGEITVPETVQVLVAAVHMVPADMEIIRLVSTLALHHKVQANPVLREIAMLGYGTMIAKYCAAVPTCPAELLKPIHDRAVEAIANADIAEIALLVKVLGNAGHPASLKTILKIVPGFGSAAAALPVRVQVDVILALRNIAKWEPKLVQPVALQLFMDKALHPELRMVACVVLFETKPGVALVSTLANVLNRETSMQLVSFAYSHMKHLSRSTAPDMATVAAASKVAMKILSAKLDRLSYRYSRAIHIDIYRHPLMAGAAASAFIINNGATILPTAIVAKARAYLAGAAADVIEVGVRTEGIQEVIMKSPALAAKVDRMTKMKEVLRALKEWRALPQSQPLASMYAKFMGQEIAFVNIDKALVDRAIELATGAEARTMVKDALMALQAGVAAQVAKPMLVAEVRRIFPTAVGVPMEISLYSAAVAAAAIKVKAAITPPLAEPINVAELMKADIKLEAEAMPSIAGQNFVVMGVNTAFIQAAIMARAGVVTVLPARLAARANIPELNFKFKVLPVEIPEHIAVVRWETFAIARNIKDLARERIIPMVPVIAAAERVSKEIFNSKLSASLASSMARSSQLIHSDLSSEVPPQLRTGTPVHKAMCLPAPILGLKACVELTSSNTAFIRKALWLNLVGQHAAVVVVRPADGPAIERLEVEVQFGPMAAKKILKELPTIHDGPEIRNILLKLRNVLENGMRNASSSSSSSSRVSVQSSSSASSSSSSSSSSRSMSIKRSSQEAIHKFTKNHIHKHRTSTAISRSSAASFEAIYKQNEYLGNIIAPVVVATFRAIRADHKLLGYQAAAYIDPANFRLQTIISALAEADNWKICADGIVLSKHKVMSKITWGAECQEFATILKAETGLLSSIPAVRLTVEWVAIPAIVIGYGTRLAEYIPGVALMAGISVAKAKNSKKEIELTVAVPTERTLNIILKTPRMTLSKPALPLPIALPITKEAINLLLPGGNMAENVKNLLAVSTSAQCSMVHETITTFNNKRYKNEMPHSCYQVLAQDCTQELKFIILVKKDQISEQKHLSVKLSDIDIDLYPVGNDVLVKVNGLEVPVSSLPYQHPTECILIKKRADGLSIYAPGLGLQEMYMGKDTWKVNVADWMKGQTCGICGKADGEIRQEYSTPSGYLTKSPVSFAHSWVLSSESCRDNTQCHMRLESVKLEKQIIVNEQNSKCYSVEPVLRCLPGCLPVRTMPVTVGYHCLPIHSGAVDLNKISEKSVDLRDRAEAHMACQCDAQCA</sequence>
<dbReference type="InterPro" id="IPR015816">
    <property type="entry name" value="Vitellinogen_b-sht_N"/>
</dbReference>
<feature type="domain" description="Vitellogenin" evidence="9">
    <location>
        <begin position="24"/>
        <end position="662"/>
    </location>
</feature>
<dbReference type="PANTHER" id="PTHR23345:SF9">
    <property type="entry name" value="VITELLOGENIN-RELATED"/>
    <property type="match status" value="1"/>
</dbReference>
<name>A0ABD1JTC8_9TELE</name>
<dbReference type="SMART" id="SM01169">
    <property type="entry name" value="DUF1943"/>
    <property type="match status" value="1"/>
</dbReference>
<dbReference type="PROSITE" id="PS51233">
    <property type="entry name" value="VWFD"/>
    <property type="match status" value="1"/>
</dbReference>
<protein>
    <recommendedName>
        <fullName evidence="13">Phosvitin</fullName>
    </recommendedName>
</protein>
<dbReference type="SUPFAM" id="SSF48431">
    <property type="entry name" value="Lipovitellin-phosvitin complex, superhelical domain"/>
    <property type="match status" value="1"/>
</dbReference>
<keyword evidence="5" id="KW-0325">Glycoprotein</keyword>
<reference evidence="11 12" key="1">
    <citation type="submission" date="2024-09" db="EMBL/GenBank/DDBJ databases">
        <title>A chromosome-level genome assembly of Gray's grenadier anchovy, Coilia grayii.</title>
        <authorList>
            <person name="Fu Z."/>
        </authorList>
    </citation>
    <scope>NUCLEOTIDE SEQUENCE [LARGE SCALE GENOMIC DNA]</scope>
    <source>
        <strain evidence="11">G4</strain>
        <tissue evidence="11">Muscle</tissue>
    </source>
</reference>
<evidence type="ECO:0008006" key="13">
    <source>
        <dbReference type="Google" id="ProtNLM"/>
    </source>
</evidence>
<dbReference type="InterPro" id="IPR037088">
    <property type="entry name" value="Vitellinogen_b-sht_shell_sf"/>
</dbReference>
<dbReference type="PROSITE" id="PS51211">
    <property type="entry name" value="VITELLOGENIN"/>
    <property type="match status" value="1"/>
</dbReference>
<gene>
    <name evidence="11" type="ORF">ACEWY4_014806</name>
</gene>
<dbReference type="GO" id="GO:0045735">
    <property type="term" value="F:nutrient reservoir activity"/>
    <property type="evidence" value="ECO:0007669"/>
    <property type="project" value="UniProtKB-KW"/>
</dbReference>
<evidence type="ECO:0000259" key="10">
    <source>
        <dbReference type="PROSITE" id="PS51233"/>
    </source>
</evidence>
<dbReference type="InterPro" id="IPR015817">
    <property type="entry name" value="Vitellinogen_open_b-sht_sub1"/>
</dbReference>
<dbReference type="SUPFAM" id="SSF56968">
    <property type="entry name" value="Lipovitellin-phosvitin complex, beta-sheet shell regions"/>
    <property type="match status" value="3"/>
</dbReference>
<keyword evidence="12" id="KW-1185">Reference proteome</keyword>
<feature type="chain" id="PRO_5044759509" description="Phosvitin" evidence="8">
    <location>
        <begin position="16"/>
        <end position="1629"/>
    </location>
</feature>
<dbReference type="SMART" id="SM01170">
    <property type="entry name" value="DUF1944"/>
    <property type="match status" value="1"/>
</dbReference>
<keyword evidence="4 6" id="KW-1015">Disulfide bond</keyword>
<evidence type="ECO:0000313" key="12">
    <source>
        <dbReference type="Proteomes" id="UP001591681"/>
    </source>
</evidence>
<dbReference type="Pfam" id="PF09172">
    <property type="entry name" value="Vit_open_b-sht"/>
    <property type="match status" value="1"/>
</dbReference>
<dbReference type="InterPro" id="IPR011030">
    <property type="entry name" value="Lipovitellin_superhlx_dom"/>
</dbReference>
<evidence type="ECO:0000259" key="9">
    <source>
        <dbReference type="PROSITE" id="PS51211"/>
    </source>
</evidence>
<keyword evidence="2 8" id="KW-0732">Signal</keyword>
<feature type="disulfide bond" evidence="6">
    <location>
        <begin position="162"/>
        <end position="188"/>
    </location>
</feature>
<dbReference type="InterPro" id="IPR001846">
    <property type="entry name" value="VWF_type-D"/>
</dbReference>
<dbReference type="PANTHER" id="PTHR23345">
    <property type="entry name" value="VITELLOGENIN-RELATED"/>
    <property type="match status" value="1"/>
</dbReference>
<evidence type="ECO:0000313" key="11">
    <source>
        <dbReference type="EMBL" id="KAL2090118.1"/>
    </source>
</evidence>
<dbReference type="Gene3D" id="2.30.230.10">
    <property type="entry name" value="Lipovitellin, beta-sheet shell regions, chain A"/>
    <property type="match status" value="1"/>
</dbReference>
<feature type="domain" description="VWFD" evidence="10">
    <location>
        <begin position="1362"/>
        <end position="1538"/>
    </location>
</feature>
<dbReference type="FunFam" id="1.25.10.20:FF:000002">
    <property type="entry name" value="Vitellogenin 7"/>
    <property type="match status" value="1"/>
</dbReference>
<proteinExistence type="predicted"/>
<dbReference type="InterPro" id="IPR015258">
    <property type="entry name" value="Vitellinogen_b-sht_shell"/>
</dbReference>
<organism evidence="11 12">
    <name type="scientific">Coilia grayii</name>
    <name type="common">Gray's grenadier anchovy</name>
    <dbReference type="NCBI Taxonomy" id="363190"/>
    <lineage>
        <taxon>Eukaryota</taxon>
        <taxon>Metazoa</taxon>
        <taxon>Chordata</taxon>
        <taxon>Craniata</taxon>
        <taxon>Vertebrata</taxon>
        <taxon>Euteleostomi</taxon>
        <taxon>Actinopterygii</taxon>
        <taxon>Neopterygii</taxon>
        <taxon>Teleostei</taxon>
        <taxon>Clupei</taxon>
        <taxon>Clupeiformes</taxon>
        <taxon>Clupeoidei</taxon>
        <taxon>Engraulidae</taxon>
        <taxon>Coilinae</taxon>
        <taxon>Coilia</taxon>
    </lineage>
</organism>
<evidence type="ECO:0000256" key="7">
    <source>
        <dbReference type="SAM" id="MobiDB-lite"/>
    </source>
</evidence>
<dbReference type="InterPro" id="IPR015819">
    <property type="entry name" value="Lipid_transp_b-sht_shell"/>
</dbReference>
<evidence type="ECO:0000256" key="1">
    <source>
        <dbReference type="ARBA" id="ARBA00022553"/>
    </source>
</evidence>
<dbReference type="SMART" id="SM00638">
    <property type="entry name" value="LPD_N"/>
    <property type="match status" value="1"/>
</dbReference>
<feature type="signal peptide" evidence="8">
    <location>
        <begin position="1"/>
        <end position="15"/>
    </location>
</feature>
<dbReference type="FunFam" id="2.30.230.10:FF:000002">
    <property type="entry name" value="Vitellogenin 7"/>
    <property type="match status" value="1"/>
</dbReference>
<feature type="region of interest" description="Disordered" evidence="7">
    <location>
        <begin position="1081"/>
        <end position="1120"/>
    </location>
</feature>
<dbReference type="Gene3D" id="2.20.50.20">
    <property type="entry name" value="Lipovitellin. Chain A, domain 3"/>
    <property type="match status" value="2"/>
</dbReference>
<dbReference type="Proteomes" id="UP001591681">
    <property type="component" value="Unassembled WGS sequence"/>
</dbReference>
<dbReference type="Pfam" id="PF00094">
    <property type="entry name" value="VWD"/>
    <property type="match status" value="1"/>
</dbReference>
<dbReference type="Gene3D" id="1.25.10.20">
    <property type="entry name" value="Vitellinogen, superhelical"/>
    <property type="match status" value="1"/>
</dbReference>